<organism evidence="4">
    <name type="scientific">uncultured Caudovirales phage</name>
    <dbReference type="NCBI Taxonomy" id="2100421"/>
    <lineage>
        <taxon>Viruses</taxon>
        <taxon>Duplodnaviria</taxon>
        <taxon>Heunggongvirae</taxon>
        <taxon>Uroviricota</taxon>
        <taxon>Caudoviricetes</taxon>
        <taxon>Peduoviridae</taxon>
        <taxon>Maltschvirus</taxon>
        <taxon>Maltschvirus maltsch</taxon>
    </lineage>
</organism>
<reference evidence="4" key="1">
    <citation type="submission" date="2020-04" db="EMBL/GenBank/DDBJ databases">
        <authorList>
            <person name="Chiriac C."/>
            <person name="Salcher M."/>
            <person name="Ghai R."/>
            <person name="Kavagutti S V."/>
        </authorList>
    </citation>
    <scope>NUCLEOTIDE SEQUENCE</scope>
</reference>
<dbReference type="SUPFAM" id="SSF53448">
    <property type="entry name" value="Nucleotide-diphospho-sugar transferases"/>
    <property type="match status" value="3"/>
</dbReference>
<dbReference type="Pfam" id="PF00534">
    <property type="entry name" value="Glycos_transf_1"/>
    <property type="match status" value="1"/>
</dbReference>
<dbReference type="PANTHER" id="PTHR36973:SF4">
    <property type="entry name" value="NODULATION PROTEIN"/>
    <property type="match status" value="1"/>
</dbReference>
<feature type="domain" description="Glycosyltransferase 2-like" evidence="2">
    <location>
        <begin position="438"/>
        <end position="607"/>
    </location>
</feature>
<dbReference type="InterPro" id="IPR001296">
    <property type="entry name" value="Glyco_trans_1"/>
</dbReference>
<dbReference type="Gene3D" id="3.90.550.10">
    <property type="entry name" value="Spore Coat Polysaccharide Biosynthesis Protein SpsA, Chain A"/>
    <property type="match status" value="2"/>
</dbReference>
<dbReference type="EMBL" id="LR796423">
    <property type="protein sequence ID" value="CAB4143065.1"/>
    <property type="molecule type" value="Genomic_DNA"/>
</dbReference>
<dbReference type="GO" id="GO:0032259">
    <property type="term" value="P:methylation"/>
    <property type="evidence" value="ECO:0007669"/>
    <property type="project" value="UniProtKB-KW"/>
</dbReference>
<feature type="domain" description="Glycosyl transferase family 1" evidence="1">
    <location>
        <begin position="211"/>
        <end position="318"/>
    </location>
</feature>
<dbReference type="InterPro" id="IPR053188">
    <property type="entry name" value="FkbM_Methyltransferase"/>
</dbReference>
<evidence type="ECO:0000313" key="4">
    <source>
        <dbReference type="EMBL" id="CAB4143065.1"/>
    </source>
</evidence>
<dbReference type="InterPro" id="IPR001173">
    <property type="entry name" value="Glyco_trans_2-like"/>
</dbReference>
<dbReference type="PANTHER" id="PTHR36973">
    <property type="entry name" value="SLL1456 PROTEIN-RELATED"/>
    <property type="match status" value="1"/>
</dbReference>
<name>A0A6J5M7M7_9CAUD</name>
<dbReference type="Pfam" id="PF05050">
    <property type="entry name" value="Methyltransf_21"/>
    <property type="match status" value="1"/>
</dbReference>
<evidence type="ECO:0000259" key="3">
    <source>
        <dbReference type="Pfam" id="PF05050"/>
    </source>
</evidence>
<keyword evidence="4" id="KW-0808">Transferase</keyword>
<sequence length="1575" mass="181124">MKIAFIDTFGLCYDGTTLTKRGLGGSESAVILCSRELAKLGFDVTVFNDCTHDDTQPGTYDNVWYRPLQEIESTTDSYDVLIGSRSVAAFAPAWMRERFKTFSYMPDFSNIQQRSRHKVLWMHDTFCDGDDLIEDFLLNGYINEIFTLSDWHTVYVSTCDHGKRRMFEVMKKYMFITRNGMTKYHDWVDITKKDPNHFVYNSSVTKGMRPLVYKVWPRIREMIPGAKLTIIGGYYRMRSDHEPDQQEIEWREMVANNPDINFTGVIKQSEIADILCDASYMIYPADFPETFGISTLESLYYNTPVITCYFGALEETAFDAACYKLPYCVVPNGLFPNINQDEQAEKFVQLTMEAYNNKYLHQQKMYACNAIKDICGWDSVALQWKQHLFKKLGEFMPVDEHRKAQEINYKVRKTFGRRFINSEEVIPPMSNMQKEIGVITAVYNAENYIEKCIRSVAQQDYKWYTMYIVDDASTDNTVAVAQNTIDSLPEDIRKNFVLIRNKENVGAVANHYKIINEYIGGEDFYMILDGDDWLVNNPNIFHLYNNLYHDGAEFTYGSCWSLVDNIPLVAQPYPPEVKAARDYRNYKFNWGMPYTHLRTFHAKLLRDLTENDLKVFGKWPKAGGDNALFYYLLEKANPDNVVCVPDIVYVYNDTNPLNDYKVNGEEQNRTAAAITNTKTKSKFTVVVPTMWKYEPFKDFLNELLEHDNVGEVILIDNDPLKTPIRLPNNSKFRYKTFGTNIYVNPSWNWGVENAAYDNVCILNDDMKFDLNVLEDLKTVLEDPNTGVCGIIPGIEQYGQPPVTDGNYQIVPWNQNIHQFGYGCLMFVNKNNWTHIPDEIKVYYGDYFIFDTFLANGKTNYCILNMKHETPYAQTCEPLYIEDANRMTSLQEKEGLIYETIKRDIWKEKEPVTEQIIEDVPAVVEMPREKTILIAIPTNKNIEAATYKSIFDLKVPKGYKTHFQYFYGYQIDQIRNLIAEWGKNYDYLFCVDSDIVLPEDTLLKMIGWDRDVVSGLYIQRIPGTHTLEIYEENGYGGVINIPWENIKLRIGLMEIAACGFGCVLIKSEVLRAMEYPHFVYRSALDHANTYSEDVYFCQKAREAGFKIYADTTILCDHVGSFSFKVQDEKPKSVIEYIRDEDRLPREQVEYLHSISSLKPKVVYDIGACVLHWERHAKAAWPDSKFVLFDAEPGVERILMESGHQYHIGVLTDRDGREVDFYHWLENPGGNSYYKEITPGWDEYGFKKTGYTLDTIVKLNNFPLPDLIKLDVQGAEIDVLKGAKMCLEHCSDVILEAQHKTYNEGAPQVDDVLKYMDELGFELVANINRVEFDGDYHFKKKGFRNSYGPTKAVVIRTHDDPLSASYADMAEESCRNVGLEVVRWHGFNKNQHTIKSLSEILGVNFGPMNIGAACASASHYGAWQYIASLPTNDPVVVLEHDAVMLHSITAEAPILWDGSIIALGYKLTDPSKYDFKAAGRPNQVIPRKRHSGAHAYMITPNTARALLKELAEKGSPRAIDNFYFMRVNDPGDTESDVPLSLMVPTPAIAWLRESTIWDAPSTLNYDVHESFSTHHSQ</sequence>
<dbReference type="InterPro" id="IPR029063">
    <property type="entry name" value="SAM-dependent_MTases_sf"/>
</dbReference>
<dbReference type="Gene3D" id="3.90.550.40">
    <property type="match status" value="1"/>
</dbReference>
<dbReference type="InterPro" id="IPR029044">
    <property type="entry name" value="Nucleotide-diphossugar_trans"/>
</dbReference>
<evidence type="ECO:0000259" key="2">
    <source>
        <dbReference type="Pfam" id="PF00535"/>
    </source>
</evidence>
<dbReference type="Pfam" id="PF00535">
    <property type="entry name" value="Glycos_transf_2"/>
    <property type="match status" value="1"/>
</dbReference>
<dbReference type="Gene3D" id="3.40.50.2000">
    <property type="entry name" value="Glycogen Phosphorylase B"/>
    <property type="match status" value="1"/>
</dbReference>
<evidence type="ECO:0000259" key="1">
    <source>
        <dbReference type="Pfam" id="PF00534"/>
    </source>
</evidence>
<feature type="domain" description="Methyltransferase FkbM" evidence="3">
    <location>
        <begin position="1245"/>
        <end position="1321"/>
    </location>
</feature>
<keyword evidence="4" id="KW-0489">Methyltransferase</keyword>
<dbReference type="InterPro" id="IPR006342">
    <property type="entry name" value="FkbM_mtfrase"/>
</dbReference>
<gene>
    <name evidence="4" type="ORF">UFOVP447_72</name>
</gene>
<dbReference type="SUPFAM" id="SSF53335">
    <property type="entry name" value="S-adenosyl-L-methionine-dependent methyltransferases"/>
    <property type="match status" value="1"/>
</dbReference>
<accession>A0A6J5M7M7</accession>
<dbReference type="SUPFAM" id="SSF53756">
    <property type="entry name" value="UDP-Glycosyltransferase/glycogen phosphorylase"/>
    <property type="match status" value="1"/>
</dbReference>
<dbReference type="GO" id="GO:0008171">
    <property type="term" value="F:O-methyltransferase activity"/>
    <property type="evidence" value="ECO:0007669"/>
    <property type="project" value="TreeGrafter"/>
</dbReference>
<dbReference type="NCBIfam" id="TIGR01444">
    <property type="entry name" value="fkbM_fam"/>
    <property type="match status" value="1"/>
</dbReference>
<dbReference type="GO" id="GO:0016757">
    <property type="term" value="F:glycosyltransferase activity"/>
    <property type="evidence" value="ECO:0007669"/>
    <property type="project" value="InterPro"/>
</dbReference>
<protein>
    <submittedName>
        <fullName evidence="4">Methyltransferase FkbM</fullName>
    </submittedName>
</protein>
<dbReference type="Gene3D" id="3.40.50.150">
    <property type="entry name" value="Vaccinia Virus protein VP39"/>
    <property type="match status" value="1"/>
</dbReference>
<proteinExistence type="predicted"/>